<organism evidence="10 11">
    <name type="scientific">Aspergillus sclerotialis</name>
    <dbReference type="NCBI Taxonomy" id="2070753"/>
    <lineage>
        <taxon>Eukaryota</taxon>
        <taxon>Fungi</taxon>
        <taxon>Dikarya</taxon>
        <taxon>Ascomycota</taxon>
        <taxon>Pezizomycotina</taxon>
        <taxon>Eurotiomycetes</taxon>
        <taxon>Eurotiomycetidae</taxon>
        <taxon>Eurotiales</taxon>
        <taxon>Aspergillaceae</taxon>
        <taxon>Aspergillus</taxon>
        <taxon>Aspergillus subgen. Polypaecilum</taxon>
    </lineage>
</organism>
<dbReference type="OrthoDB" id="288987at2759"/>
<keyword evidence="4" id="KW-0227">DNA damage</keyword>
<keyword evidence="6" id="KW-0234">DNA repair</keyword>
<feature type="region of interest" description="Disordered" evidence="8">
    <location>
        <begin position="33"/>
        <end position="73"/>
    </location>
</feature>
<evidence type="ECO:0000259" key="9">
    <source>
        <dbReference type="PROSITE" id="PS51907"/>
    </source>
</evidence>
<evidence type="ECO:0000256" key="7">
    <source>
        <dbReference type="ARBA" id="ARBA00023242"/>
    </source>
</evidence>
<keyword evidence="7" id="KW-0539">Nucleus</keyword>
<evidence type="ECO:0000313" key="10">
    <source>
        <dbReference type="EMBL" id="RJE22138.1"/>
    </source>
</evidence>
<evidence type="ECO:0000256" key="6">
    <source>
        <dbReference type="ARBA" id="ARBA00023204"/>
    </source>
</evidence>
<dbReference type="InterPro" id="IPR041298">
    <property type="entry name" value="UBZ3"/>
</dbReference>
<comment type="caution">
    <text evidence="10">The sequence shown here is derived from an EMBL/GenBank/DDBJ whole genome shotgun (WGS) entry which is preliminary data.</text>
</comment>
<comment type="subcellular location">
    <subcellularLocation>
        <location evidence="1">Nucleus</location>
    </subcellularLocation>
</comment>
<evidence type="ECO:0000256" key="2">
    <source>
        <dbReference type="ARBA" id="ARBA00022679"/>
    </source>
</evidence>
<evidence type="ECO:0000313" key="11">
    <source>
        <dbReference type="Proteomes" id="UP000266188"/>
    </source>
</evidence>
<dbReference type="STRING" id="2070753.A0A3A2ZG30"/>
<dbReference type="PROSITE" id="PS51907">
    <property type="entry name" value="ZF_UBZ3"/>
    <property type="match status" value="1"/>
</dbReference>
<sequence length="472" mass="52734">MDQATDIPNCPFCPFSDADSQFVAAHIEFCHPENGARSENDYDRPDDLPEDSYQDNQNPPSDEEDSPEKYVDCPHGCGEIVLSTELNSHLDLHMAEEIALEDSGAAQPEPQNLDADAPKFDELLEDKYAFQGKGRPASKGISQRTGPKKKNRSGSRSEDFGTAPTNGVRRLGRAELGPHAHEKKMPSWLRKMLEKGAKTTRTNQISADGKLSKHEEVENEMVDVIPALARLCDQDKSVQRAFLCSPKVRQIFKMPREGGFCGYRNIQMLVSHIQESQSLGHDHFPESTPTILTLQDMIEQAWDMGFNSTGRIETGGIRGTRKYIGTPEAQALFMSLGIPCEANSIGETQDLRAHDALYMNIAEYFRNACSLDGDEKILVTDLPPVYFQHQGHSMTIVGFEIRDNGSANLLVFDPMFKTSPAMRRFIRSPVKPSDPTRLLKAYRRGTPYLQKFKLFEILKLSDSKSSSEASEA</sequence>
<name>A0A3A2ZG30_9EURO</name>
<dbReference type="Proteomes" id="UP000266188">
    <property type="component" value="Unassembled WGS sequence"/>
</dbReference>
<proteinExistence type="predicted"/>
<dbReference type="Pfam" id="PF07910">
    <property type="entry name" value="Peptidase_C78"/>
    <property type="match status" value="1"/>
</dbReference>
<evidence type="ECO:0000256" key="8">
    <source>
        <dbReference type="SAM" id="MobiDB-lite"/>
    </source>
</evidence>
<feature type="region of interest" description="Disordered" evidence="8">
    <location>
        <begin position="130"/>
        <end position="182"/>
    </location>
</feature>
<evidence type="ECO:0000256" key="3">
    <source>
        <dbReference type="ARBA" id="ARBA00022723"/>
    </source>
</evidence>
<evidence type="ECO:0000256" key="5">
    <source>
        <dbReference type="ARBA" id="ARBA00022801"/>
    </source>
</evidence>
<keyword evidence="5" id="KW-0378">Hydrolase</keyword>
<feature type="domain" description="UBZ3-type" evidence="9">
    <location>
        <begin position="66"/>
        <end position="101"/>
    </location>
</feature>
<feature type="compositionally biased region" description="Basic and acidic residues" evidence="8">
    <location>
        <begin position="33"/>
        <end position="47"/>
    </location>
</feature>
<evidence type="ECO:0000256" key="4">
    <source>
        <dbReference type="ARBA" id="ARBA00022763"/>
    </source>
</evidence>
<dbReference type="GO" id="GO:0005634">
    <property type="term" value="C:nucleus"/>
    <property type="evidence" value="ECO:0007669"/>
    <property type="project" value="UniProtKB-SubCell"/>
</dbReference>
<keyword evidence="3" id="KW-0479">Metal-binding</keyword>
<dbReference type="InterPro" id="IPR012462">
    <property type="entry name" value="UFSP1/2_DUB_cat"/>
</dbReference>
<dbReference type="GO" id="GO:0046872">
    <property type="term" value="F:metal ion binding"/>
    <property type="evidence" value="ECO:0007669"/>
    <property type="project" value="UniProtKB-KW"/>
</dbReference>
<feature type="compositionally biased region" description="Basic and acidic residues" evidence="8">
    <location>
        <begin position="172"/>
        <end position="182"/>
    </location>
</feature>
<dbReference type="EMBL" id="MVGC01000184">
    <property type="protein sequence ID" value="RJE22138.1"/>
    <property type="molecule type" value="Genomic_DNA"/>
</dbReference>
<reference evidence="11" key="1">
    <citation type="submission" date="2017-02" db="EMBL/GenBank/DDBJ databases">
        <authorList>
            <person name="Tafer H."/>
            <person name="Lopandic K."/>
        </authorList>
    </citation>
    <scope>NUCLEOTIDE SEQUENCE [LARGE SCALE GENOMIC DNA]</scope>
    <source>
        <strain evidence="11">CBS 366.77</strain>
    </source>
</reference>
<dbReference type="GO" id="GO:0016740">
    <property type="term" value="F:transferase activity"/>
    <property type="evidence" value="ECO:0007669"/>
    <property type="project" value="UniProtKB-KW"/>
</dbReference>
<accession>A0A3A2ZG30</accession>
<dbReference type="GO" id="GO:0016787">
    <property type="term" value="F:hydrolase activity"/>
    <property type="evidence" value="ECO:0007669"/>
    <property type="project" value="UniProtKB-KW"/>
</dbReference>
<protein>
    <submittedName>
        <fullName evidence="10">Peptidase family C78</fullName>
    </submittedName>
</protein>
<dbReference type="GO" id="GO:0006281">
    <property type="term" value="P:DNA repair"/>
    <property type="evidence" value="ECO:0007669"/>
    <property type="project" value="UniProtKB-KW"/>
</dbReference>
<keyword evidence="11" id="KW-1185">Reference proteome</keyword>
<gene>
    <name evidence="10" type="ORF">PHISCL_05535</name>
</gene>
<dbReference type="AlphaFoldDB" id="A0A3A2ZG30"/>
<dbReference type="Gene3D" id="3.90.70.130">
    <property type="match status" value="1"/>
</dbReference>
<keyword evidence="2" id="KW-0808">Transferase</keyword>
<evidence type="ECO:0000256" key="1">
    <source>
        <dbReference type="ARBA" id="ARBA00004123"/>
    </source>
</evidence>